<dbReference type="GO" id="GO:0003714">
    <property type="term" value="F:transcription corepressor activity"/>
    <property type="evidence" value="ECO:0007669"/>
    <property type="project" value="InterPro"/>
</dbReference>
<dbReference type="PRINTS" id="PR01875">
    <property type="entry name" value="ETOFAMILY"/>
</dbReference>
<accession>A0AAD3DEM4</accession>
<evidence type="ECO:0000313" key="6">
    <source>
        <dbReference type="EMBL" id="GFH61980.1"/>
    </source>
</evidence>
<reference evidence="6 7" key="1">
    <citation type="journal article" date="2021" name="Sci. Rep.">
        <title>The genome of the diatom Chaetoceros tenuissimus carries an ancient integrated fragment of an extant virus.</title>
        <authorList>
            <person name="Hongo Y."/>
            <person name="Kimura K."/>
            <person name="Takaki Y."/>
            <person name="Yoshida Y."/>
            <person name="Baba S."/>
            <person name="Kobayashi G."/>
            <person name="Nagasaki K."/>
            <person name="Hano T."/>
            <person name="Tomaru Y."/>
        </authorList>
    </citation>
    <scope>NUCLEOTIDE SEQUENCE [LARGE SCALE GENOMIC DNA]</scope>
    <source>
        <strain evidence="6 7">NIES-3715</strain>
    </source>
</reference>
<dbReference type="InterPro" id="IPR013289">
    <property type="entry name" value="CBFA2T1/2/3"/>
</dbReference>
<dbReference type="EMBL" id="BLLK01000075">
    <property type="protein sequence ID" value="GFH61980.1"/>
    <property type="molecule type" value="Genomic_DNA"/>
</dbReference>
<dbReference type="Gene3D" id="1.25.40.10">
    <property type="entry name" value="Tetratricopeptide repeat domain"/>
    <property type="match status" value="1"/>
</dbReference>
<keyword evidence="1" id="KW-0479">Metal-binding</keyword>
<dbReference type="SUPFAM" id="SSF81901">
    <property type="entry name" value="HCP-like"/>
    <property type="match status" value="1"/>
</dbReference>
<dbReference type="InterPro" id="IPR006597">
    <property type="entry name" value="Sel1-like"/>
</dbReference>
<dbReference type="PROSITE" id="PS50865">
    <property type="entry name" value="ZF_MYND_2"/>
    <property type="match status" value="1"/>
</dbReference>
<gene>
    <name evidence="6" type="ORF">CTEN210_18456</name>
</gene>
<proteinExistence type="predicted"/>
<feature type="domain" description="MYND-type" evidence="5">
    <location>
        <begin position="391"/>
        <end position="429"/>
    </location>
</feature>
<evidence type="ECO:0000256" key="3">
    <source>
        <dbReference type="ARBA" id="ARBA00022833"/>
    </source>
</evidence>
<evidence type="ECO:0000259" key="5">
    <source>
        <dbReference type="PROSITE" id="PS50865"/>
    </source>
</evidence>
<dbReference type="GO" id="GO:0008270">
    <property type="term" value="F:zinc ion binding"/>
    <property type="evidence" value="ECO:0007669"/>
    <property type="project" value="UniProtKB-KW"/>
</dbReference>
<evidence type="ECO:0000256" key="4">
    <source>
        <dbReference type="PROSITE-ProRule" id="PRU00134"/>
    </source>
</evidence>
<evidence type="ECO:0000256" key="1">
    <source>
        <dbReference type="ARBA" id="ARBA00022723"/>
    </source>
</evidence>
<dbReference type="Pfam" id="PF01753">
    <property type="entry name" value="zf-MYND"/>
    <property type="match status" value="1"/>
</dbReference>
<dbReference type="InterPro" id="IPR002893">
    <property type="entry name" value="Znf_MYND"/>
</dbReference>
<dbReference type="InterPro" id="IPR011990">
    <property type="entry name" value="TPR-like_helical_dom_sf"/>
</dbReference>
<keyword evidence="3" id="KW-0862">Zinc</keyword>
<organism evidence="6 7">
    <name type="scientific">Chaetoceros tenuissimus</name>
    <dbReference type="NCBI Taxonomy" id="426638"/>
    <lineage>
        <taxon>Eukaryota</taxon>
        <taxon>Sar</taxon>
        <taxon>Stramenopiles</taxon>
        <taxon>Ochrophyta</taxon>
        <taxon>Bacillariophyta</taxon>
        <taxon>Coscinodiscophyceae</taxon>
        <taxon>Chaetocerotophycidae</taxon>
        <taxon>Chaetocerotales</taxon>
        <taxon>Chaetocerotaceae</taxon>
        <taxon>Chaetoceros</taxon>
    </lineage>
</organism>
<dbReference type="Proteomes" id="UP001054902">
    <property type="component" value="Unassembled WGS sequence"/>
</dbReference>
<name>A0AAD3DEM4_9STRA</name>
<evidence type="ECO:0000256" key="2">
    <source>
        <dbReference type="ARBA" id="ARBA00022771"/>
    </source>
</evidence>
<evidence type="ECO:0000313" key="7">
    <source>
        <dbReference type="Proteomes" id="UP001054902"/>
    </source>
</evidence>
<sequence length="784" mass="89021">MRICSVCKEDLPKESYSKKQWLRPAATRKCAKCVEVEVKGSTAKSGHNGTKKQSSTEAVELAMKLASVDISEIKPPRPTAQILGRIRKNTQPTAKVLKELLDALTYERQTPSYLKAVEHMKNTKISPTWIPPRTYETDGMLEHSRQSYLLGPPPLTFNILKHDFNKPELGGEGLVIRIEELMTTVIYLGECFFTLEDLWFFAVRFRTGKWKPDSLPAKIAPPKPEESDHRSILLCPFCATLLNPCDEKKKYIMIGQLFTKFSDNGVQPYWMPQVCCRSCFGNNHISTRPEAEKFDDFLHECELNGVKRMYLRQRKSSLLRIDCPNARDLYKCTISTGLANAFMENFLSEMMKEYGESEVPGLKKKMKKSKTMSEEAGFSIYKGKREVINICNACGLESNTVSACSACNNTYYCSRDCQRKDWKAHKRSCGERNKKDPLPSDDIVVSKEVEVNTADMEAMKNKCNICLKYKGDTHGCEAYCLGCGSYMYCGPCNGRPEANFGTINNGKTLTIYNACEDCSSEVEDRCGSLDEVHIFKALHVLLERHPVGMHVKSTRLSLALLKLYETPMHICTADDLEHTRNELMWLANNLDYAPAQLALACLYDPVCHQQRDRAYYDGPLDIGFFLAAERRHFEPNPGLAKKYYNRACEQKLACALEVVGNMYRDGSNPIFAQNILKGVELLEQATKMGHTKAQYEVASYYWRVDQNKDLRFLLLQMAAEKGHAMAMYNIVRHIASTSMHDPGSVKFGKRYMELLLQARNSKLLFEVDGDLTFDELAKLFGLCQ</sequence>
<keyword evidence="2 4" id="KW-0863">Zinc-finger</keyword>
<dbReference type="Gene3D" id="6.10.140.2220">
    <property type="match status" value="1"/>
</dbReference>
<comment type="caution">
    <text evidence="6">The sequence shown here is derived from an EMBL/GenBank/DDBJ whole genome shotgun (WGS) entry which is preliminary data.</text>
</comment>
<dbReference type="SUPFAM" id="SSF144232">
    <property type="entry name" value="HIT/MYND zinc finger-like"/>
    <property type="match status" value="1"/>
</dbReference>
<dbReference type="SMART" id="SM00671">
    <property type="entry name" value="SEL1"/>
    <property type="match status" value="3"/>
</dbReference>
<keyword evidence="7" id="KW-1185">Reference proteome</keyword>
<protein>
    <recommendedName>
        <fullName evidence="5">MYND-type domain-containing protein</fullName>
    </recommendedName>
</protein>
<dbReference type="AlphaFoldDB" id="A0AAD3DEM4"/>
<dbReference type="PROSITE" id="PS01360">
    <property type="entry name" value="ZF_MYND_1"/>
    <property type="match status" value="1"/>
</dbReference>